<dbReference type="EMBL" id="CCDI010000003">
    <property type="protein sequence ID" value="CDQ24179.1"/>
    <property type="molecule type" value="Genomic_DNA"/>
</dbReference>
<evidence type="ECO:0000256" key="4">
    <source>
        <dbReference type="ARBA" id="ARBA00023136"/>
    </source>
</evidence>
<gene>
    <name evidence="7" type="ORF">BN983_02448</name>
</gene>
<keyword evidence="8" id="KW-1185">Reference proteome</keyword>
<proteinExistence type="predicted"/>
<dbReference type="AlphaFoldDB" id="A0A024P596"/>
<feature type="transmembrane region" description="Helical" evidence="5">
    <location>
        <begin position="47"/>
        <end position="68"/>
    </location>
</feature>
<evidence type="ECO:0000256" key="1">
    <source>
        <dbReference type="ARBA" id="ARBA00004141"/>
    </source>
</evidence>
<dbReference type="GO" id="GO:0016020">
    <property type="term" value="C:membrane"/>
    <property type="evidence" value="ECO:0007669"/>
    <property type="project" value="UniProtKB-SubCell"/>
</dbReference>
<accession>A0A024P596</accession>
<reference evidence="7 8" key="2">
    <citation type="submission" date="2014-05" db="EMBL/GenBank/DDBJ databases">
        <title>Draft genome sequence of Halobacillus karajensis HK-03.</title>
        <authorList>
            <person name="Khelaifia S."/>
            <person name="Croce O."/>
            <person name="Lagier J.C."/>
            <person name="Raoult D."/>
        </authorList>
    </citation>
    <scope>NUCLEOTIDE SEQUENCE [LARGE SCALE GENOMIC DNA]</scope>
    <source>
        <strain evidence="7 8">HD-03</strain>
    </source>
</reference>
<name>A0A024P596_9BACI</name>
<comment type="caution">
    <text evidence="7">The sequence shown here is derived from an EMBL/GenBank/DDBJ whole genome shotgun (WGS) entry which is preliminary data.</text>
</comment>
<evidence type="ECO:0000256" key="3">
    <source>
        <dbReference type="ARBA" id="ARBA00022989"/>
    </source>
</evidence>
<evidence type="ECO:0000256" key="5">
    <source>
        <dbReference type="SAM" id="Phobius"/>
    </source>
</evidence>
<protein>
    <submittedName>
        <fullName evidence="7">RDD family protein</fullName>
    </submittedName>
</protein>
<organism evidence="7 8">
    <name type="scientific">Halobacillus karajensis</name>
    <dbReference type="NCBI Taxonomy" id="195088"/>
    <lineage>
        <taxon>Bacteria</taxon>
        <taxon>Bacillati</taxon>
        <taxon>Bacillota</taxon>
        <taxon>Bacilli</taxon>
        <taxon>Bacillales</taxon>
        <taxon>Bacillaceae</taxon>
        <taxon>Halobacillus</taxon>
    </lineage>
</organism>
<comment type="subcellular location">
    <subcellularLocation>
        <location evidence="1">Membrane</location>
        <topology evidence="1">Multi-pass membrane protein</topology>
    </subcellularLocation>
</comment>
<keyword evidence="3 5" id="KW-1133">Transmembrane helix</keyword>
<reference evidence="8" key="1">
    <citation type="submission" date="2014-03" db="EMBL/GenBank/DDBJ databases">
        <authorList>
            <person name="Urmite Genomes U."/>
        </authorList>
    </citation>
    <scope>NUCLEOTIDE SEQUENCE [LARGE SCALE GENOMIC DNA]</scope>
    <source>
        <strain evidence="8">HD-03</strain>
    </source>
</reference>
<feature type="domain" description="RDD" evidence="6">
    <location>
        <begin position="28"/>
        <end position="124"/>
    </location>
</feature>
<dbReference type="Proteomes" id="UP000028868">
    <property type="component" value="Unassembled WGS sequence"/>
</dbReference>
<keyword evidence="4 5" id="KW-0472">Membrane</keyword>
<dbReference type="RefSeq" id="WP_035508854.1">
    <property type="nucleotide sequence ID" value="NZ_CCDH010000001.1"/>
</dbReference>
<feature type="transmembrane region" description="Helical" evidence="5">
    <location>
        <begin position="7"/>
        <end position="27"/>
    </location>
</feature>
<dbReference type="InterPro" id="IPR010432">
    <property type="entry name" value="RDD"/>
</dbReference>
<keyword evidence="2 5" id="KW-0812">Transmembrane</keyword>
<evidence type="ECO:0000256" key="2">
    <source>
        <dbReference type="ARBA" id="ARBA00022692"/>
    </source>
</evidence>
<feature type="transmembrane region" description="Helical" evidence="5">
    <location>
        <begin position="89"/>
        <end position="110"/>
    </location>
</feature>
<evidence type="ECO:0000313" key="7">
    <source>
        <dbReference type="EMBL" id="CDQ24179.1"/>
    </source>
</evidence>
<evidence type="ECO:0000259" key="6">
    <source>
        <dbReference type="Pfam" id="PF06271"/>
    </source>
</evidence>
<sequence length="139" mass="15577">MEKRYLFQRFIGAGLELLTTGALAVFYTEMQNTGRGFEPNPLFWKTFIIIHMAFLIVVPLFANGRTLAMLLTNLTVTSNSGKKPNCIQILIRALVGFGPVVLTGGFWYIVSLITSLMDSKGRGWGEIVSYTTIKQRNPR</sequence>
<evidence type="ECO:0000313" key="8">
    <source>
        <dbReference type="Proteomes" id="UP000028868"/>
    </source>
</evidence>
<dbReference type="Pfam" id="PF06271">
    <property type="entry name" value="RDD"/>
    <property type="match status" value="1"/>
</dbReference>